<dbReference type="InterPro" id="IPR003752">
    <property type="entry name" value="DiS_bond_form_DsbB/BdbC"/>
</dbReference>
<dbReference type="PIRSF" id="PIRSF033913">
    <property type="entry name" value="S-S_format_DsbB"/>
    <property type="match status" value="1"/>
</dbReference>
<dbReference type="GO" id="GO:0005886">
    <property type="term" value="C:plasma membrane"/>
    <property type="evidence" value="ECO:0007669"/>
    <property type="project" value="UniProtKB-SubCell"/>
</dbReference>
<feature type="transmembrane region" description="Helical" evidence="6">
    <location>
        <begin position="44"/>
        <end position="61"/>
    </location>
</feature>
<keyword evidence="4 6" id="KW-1133">Transmembrane helix</keyword>
<dbReference type="Proteomes" id="UP000581135">
    <property type="component" value="Unassembled WGS sequence"/>
</dbReference>
<organism evidence="7 8">
    <name type="scientific">Limibacillus halophilus</name>
    <dbReference type="NCBI Taxonomy" id="1579333"/>
    <lineage>
        <taxon>Bacteria</taxon>
        <taxon>Pseudomonadati</taxon>
        <taxon>Pseudomonadota</taxon>
        <taxon>Alphaproteobacteria</taxon>
        <taxon>Rhodospirillales</taxon>
        <taxon>Rhodovibrionaceae</taxon>
        <taxon>Limibacillus</taxon>
    </lineage>
</organism>
<dbReference type="SUPFAM" id="SSF158442">
    <property type="entry name" value="DsbB-like"/>
    <property type="match status" value="1"/>
</dbReference>
<evidence type="ECO:0000256" key="2">
    <source>
        <dbReference type="ARBA" id="ARBA00022475"/>
    </source>
</evidence>
<protein>
    <submittedName>
        <fullName evidence="7">Disulfide bond formation protein DsbB</fullName>
    </submittedName>
</protein>
<dbReference type="Gene3D" id="1.20.1550.10">
    <property type="entry name" value="DsbB-like"/>
    <property type="match status" value="1"/>
</dbReference>
<evidence type="ECO:0000256" key="4">
    <source>
        <dbReference type="ARBA" id="ARBA00022989"/>
    </source>
</evidence>
<comment type="caution">
    <text evidence="7">The sequence shown here is derived from an EMBL/GenBank/DDBJ whole genome shotgun (WGS) entry which is preliminary data.</text>
</comment>
<evidence type="ECO:0000256" key="5">
    <source>
        <dbReference type="ARBA" id="ARBA00023136"/>
    </source>
</evidence>
<keyword evidence="8" id="KW-1185">Reference proteome</keyword>
<accession>A0A839SRA6</accession>
<reference evidence="7 8" key="1">
    <citation type="submission" date="2020-08" db="EMBL/GenBank/DDBJ databases">
        <title>Genomic Encyclopedia of Type Strains, Phase III (KMG-III): the genomes of soil and plant-associated and newly described type strains.</title>
        <authorList>
            <person name="Whitman W."/>
        </authorList>
    </citation>
    <scope>NUCLEOTIDE SEQUENCE [LARGE SCALE GENOMIC DNA]</scope>
    <source>
        <strain evidence="7 8">CECT 8803</strain>
    </source>
</reference>
<dbReference type="InterPro" id="IPR024199">
    <property type="entry name" value="Uncharacterised_DsbB"/>
</dbReference>
<dbReference type="InterPro" id="IPR050183">
    <property type="entry name" value="DsbB"/>
</dbReference>
<evidence type="ECO:0000313" key="8">
    <source>
        <dbReference type="Proteomes" id="UP000581135"/>
    </source>
</evidence>
<feature type="transmembrane region" description="Helical" evidence="6">
    <location>
        <begin position="68"/>
        <end position="90"/>
    </location>
</feature>
<dbReference type="InterPro" id="IPR023380">
    <property type="entry name" value="DsbB-like_sf"/>
</dbReference>
<name>A0A839SRA6_9PROT</name>
<dbReference type="GO" id="GO:0015035">
    <property type="term" value="F:protein-disulfide reductase activity"/>
    <property type="evidence" value="ECO:0007669"/>
    <property type="project" value="InterPro"/>
</dbReference>
<dbReference type="GO" id="GO:0006457">
    <property type="term" value="P:protein folding"/>
    <property type="evidence" value="ECO:0007669"/>
    <property type="project" value="InterPro"/>
</dbReference>
<gene>
    <name evidence="7" type="ORF">FHR98_001610</name>
</gene>
<dbReference type="Pfam" id="PF02600">
    <property type="entry name" value="DsbB"/>
    <property type="match status" value="1"/>
</dbReference>
<evidence type="ECO:0000256" key="6">
    <source>
        <dbReference type="SAM" id="Phobius"/>
    </source>
</evidence>
<evidence type="ECO:0000313" key="7">
    <source>
        <dbReference type="EMBL" id="MBB3065331.1"/>
    </source>
</evidence>
<evidence type="ECO:0000256" key="3">
    <source>
        <dbReference type="ARBA" id="ARBA00022692"/>
    </source>
</evidence>
<comment type="subcellular location">
    <subcellularLocation>
        <location evidence="1">Cell membrane</location>
        <topology evidence="1">Multi-pass membrane protein</topology>
    </subcellularLocation>
</comment>
<dbReference type="PANTHER" id="PTHR36570:SF3">
    <property type="entry name" value="DISULFIDE BOND FORMATION PROTEIN B"/>
    <property type="match status" value="1"/>
</dbReference>
<sequence>MQMTAISPRMLLALLLYGSALLLGGAYAFQYIGGLEPCQLCLYQRIPHGLVIAITLVALGVKPKGVALLAVLLSLGLILDISALMAGFHVGVEQKWWEGLPGCSSTAISTDMSIDQLKDAILGREKVVPCDEVVWSLFGISMAGYNFIASMIMAPVAFLGAAVAARSLKRETKQ</sequence>
<keyword evidence="5 6" id="KW-0472">Membrane</keyword>
<dbReference type="RefSeq" id="WP_221205782.1">
    <property type="nucleotide sequence ID" value="NZ_JACHXA010000003.1"/>
</dbReference>
<dbReference type="EMBL" id="JACHXA010000003">
    <property type="protein sequence ID" value="MBB3065331.1"/>
    <property type="molecule type" value="Genomic_DNA"/>
</dbReference>
<proteinExistence type="predicted"/>
<evidence type="ECO:0000256" key="1">
    <source>
        <dbReference type="ARBA" id="ARBA00004651"/>
    </source>
</evidence>
<keyword evidence="2" id="KW-1003">Cell membrane</keyword>
<dbReference type="AlphaFoldDB" id="A0A839SRA6"/>
<dbReference type="PANTHER" id="PTHR36570">
    <property type="entry name" value="DISULFIDE BOND FORMATION PROTEIN B"/>
    <property type="match status" value="1"/>
</dbReference>
<feature type="transmembrane region" description="Helical" evidence="6">
    <location>
        <begin position="143"/>
        <end position="165"/>
    </location>
</feature>
<keyword evidence="3 6" id="KW-0812">Transmembrane</keyword>